<evidence type="ECO:0000313" key="3">
    <source>
        <dbReference type="Proteomes" id="UP001221217"/>
    </source>
</evidence>
<dbReference type="AlphaFoldDB" id="A0AAJ1IHL0"/>
<comment type="caution">
    <text evidence="2">The sequence shown here is derived from an EMBL/GenBank/DDBJ whole genome shotgun (WGS) entry which is preliminary data.</text>
</comment>
<keyword evidence="1" id="KW-0812">Transmembrane</keyword>
<gene>
    <name evidence="2" type="ORF">PQJ61_16220</name>
</gene>
<keyword evidence="1" id="KW-0472">Membrane</keyword>
<name>A0AAJ1IHL0_9SPIO</name>
<organism evidence="2 3">
    <name type="scientific">Candidatus Thalassospirochaeta sargassi</name>
    <dbReference type="NCBI Taxonomy" id="3119039"/>
    <lineage>
        <taxon>Bacteria</taxon>
        <taxon>Pseudomonadati</taxon>
        <taxon>Spirochaetota</taxon>
        <taxon>Spirochaetia</taxon>
        <taxon>Spirochaetales</taxon>
        <taxon>Spirochaetaceae</taxon>
        <taxon>Candidatus Thalassospirochaeta</taxon>
    </lineage>
</organism>
<proteinExistence type="predicted"/>
<reference evidence="2 3" key="1">
    <citation type="submission" date="2022-12" db="EMBL/GenBank/DDBJ databases">
        <title>Metagenome assembled genome from gulf of manar.</title>
        <authorList>
            <person name="Kohli P."/>
            <person name="Pk S."/>
            <person name="Venkata Ramana C."/>
            <person name="Sasikala C."/>
        </authorList>
    </citation>
    <scope>NUCLEOTIDE SEQUENCE [LARGE SCALE GENOMIC DNA]</scope>
    <source>
        <strain evidence="2">JB008</strain>
    </source>
</reference>
<protein>
    <recommendedName>
        <fullName evidence="4">Lipocalin-like domain-containing protein</fullName>
    </recommendedName>
</protein>
<sequence length="147" mass="16808">MNRKKILIYLILMITVVIMFSCRFYPVGVDVIGVWDGQAQGLLEDASLFIEFKDDGTARLAGSLMTETGEQQEYKWSMTDYHLELSVTFTNFKSLYAYKWDADNLTLYMLDDTAMTPEWDNLIPGYEIDFTRAADGVTIADLVSLEE</sequence>
<accession>A0AAJ1IHL0</accession>
<keyword evidence="1" id="KW-1133">Transmembrane helix</keyword>
<evidence type="ECO:0000256" key="1">
    <source>
        <dbReference type="SAM" id="Phobius"/>
    </source>
</evidence>
<evidence type="ECO:0000313" key="2">
    <source>
        <dbReference type="EMBL" id="MDC7228309.1"/>
    </source>
</evidence>
<dbReference type="EMBL" id="JAQQAL010000044">
    <property type="protein sequence ID" value="MDC7228309.1"/>
    <property type="molecule type" value="Genomic_DNA"/>
</dbReference>
<evidence type="ECO:0008006" key="4">
    <source>
        <dbReference type="Google" id="ProtNLM"/>
    </source>
</evidence>
<feature type="transmembrane region" description="Helical" evidence="1">
    <location>
        <begin position="7"/>
        <end position="26"/>
    </location>
</feature>
<dbReference type="Proteomes" id="UP001221217">
    <property type="component" value="Unassembled WGS sequence"/>
</dbReference>
<dbReference type="PROSITE" id="PS51257">
    <property type="entry name" value="PROKAR_LIPOPROTEIN"/>
    <property type="match status" value="1"/>
</dbReference>